<evidence type="ECO:0000256" key="4">
    <source>
        <dbReference type="SAM" id="MobiDB-lite"/>
    </source>
</evidence>
<dbReference type="InterPro" id="IPR046335">
    <property type="entry name" value="LacI/GalR-like_sensor"/>
</dbReference>
<dbReference type="Gene3D" id="3.40.50.2300">
    <property type="match status" value="2"/>
</dbReference>
<name>D7CVS7_TRURR</name>
<dbReference type="InterPro" id="IPR028082">
    <property type="entry name" value="Peripla_BP_I"/>
</dbReference>
<evidence type="ECO:0000256" key="3">
    <source>
        <dbReference type="ARBA" id="ARBA00023163"/>
    </source>
</evidence>
<dbReference type="GO" id="GO:0003700">
    <property type="term" value="F:DNA-binding transcription factor activity"/>
    <property type="evidence" value="ECO:0007669"/>
    <property type="project" value="TreeGrafter"/>
</dbReference>
<proteinExistence type="predicted"/>
<dbReference type="InterPro" id="IPR010982">
    <property type="entry name" value="Lambda_DNA-bd_dom_sf"/>
</dbReference>
<evidence type="ECO:0000313" key="7">
    <source>
        <dbReference type="Proteomes" id="UP000000379"/>
    </source>
</evidence>
<evidence type="ECO:0000256" key="1">
    <source>
        <dbReference type="ARBA" id="ARBA00023015"/>
    </source>
</evidence>
<dbReference type="eggNOG" id="COG1609">
    <property type="taxonomic scope" value="Bacteria"/>
</dbReference>
<dbReference type="AlphaFoldDB" id="D7CVS7"/>
<evidence type="ECO:0000313" key="6">
    <source>
        <dbReference type="EMBL" id="ADI15988.1"/>
    </source>
</evidence>
<dbReference type="CDD" id="cd01392">
    <property type="entry name" value="HTH_LacI"/>
    <property type="match status" value="1"/>
</dbReference>
<dbReference type="Gene3D" id="1.10.260.40">
    <property type="entry name" value="lambda repressor-like DNA-binding domains"/>
    <property type="match status" value="1"/>
</dbReference>
<accession>D7CVS7</accession>
<dbReference type="GO" id="GO:0000976">
    <property type="term" value="F:transcription cis-regulatory region binding"/>
    <property type="evidence" value="ECO:0007669"/>
    <property type="project" value="TreeGrafter"/>
</dbReference>
<reference evidence="6 7" key="2">
    <citation type="journal article" date="2011" name="Stand. Genomic Sci.">
        <title>Complete genome sequence of Truepera radiovictrix type strain (RQ-24).</title>
        <authorList>
            <person name="Ivanova N."/>
            <person name="Rohde C."/>
            <person name="Munk C."/>
            <person name="Nolan M."/>
            <person name="Lucas S."/>
            <person name="Del Rio T.G."/>
            <person name="Tice H."/>
            <person name="Deshpande S."/>
            <person name="Cheng J.F."/>
            <person name="Tapia R."/>
            <person name="Han C."/>
            <person name="Goodwin L."/>
            <person name="Pitluck S."/>
            <person name="Liolios K."/>
            <person name="Mavromatis K."/>
            <person name="Mikhailova N."/>
            <person name="Pati A."/>
            <person name="Chen A."/>
            <person name="Palaniappan K."/>
            <person name="Land M."/>
            <person name="Hauser L."/>
            <person name="Chang Y.J."/>
            <person name="Jeffries C.D."/>
            <person name="Brambilla E."/>
            <person name="Rohde M."/>
            <person name="Goker M."/>
            <person name="Tindall B.J."/>
            <person name="Woyke T."/>
            <person name="Bristow J."/>
            <person name="Eisen J.A."/>
            <person name="Markowitz V."/>
            <person name="Hugenholtz P."/>
            <person name="Kyrpides N.C."/>
            <person name="Klenk H.P."/>
            <person name="Lapidus A."/>
        </authorList>
    </citation>
    <scope>NUCLEOTIDE SEQUENCE [LARGE SCALE GENOMIC DNA]</scope>
    <source>
        <strain evidence="7">DSM 17093 / CIP 108686 / LMG 22925 / RQ-24</strain>
    </source>
</reference>
<reference evidence="7" key="1">
    <citation type="submission" date="2010-05" db="EMBL/GenBank/DDBJ databases">
        <title>The complete genome of Truepera radiovictris DSM 17093.</title>
        <authorList>
            <consortium name="US DOE Joint Genome Institute (JGI-PGF)"/>
            <person name="Lucas S."/>
            <person name="Copeland A."/>
            <person name="Lapidus A."/>
            <person name="Glavina del Rio T."/>
            <person name="Dalin E."/>
            <person name="Tice H."/>
            <person name="Bruce D."/>
            <person name="Goodwin L."/>
            <person name="Pitluck S."/>
            <person name="Kyrpides N."/>
            <person name="Mavromatis K."/>
            <person name="Ovchinnikova G."/>
            <person name="Munk A.C."/>
            <person name="Detter J.C."/>
            <person name="Han C."/>
            <person name="Tapia R."/>
            <person name="Land M."/>
            <person name="Hauser L."/>
            <person name="Markowitz V."/>
            <person name="Cheng J.-F."/>
            <person name="Hugenholtz P."/>
            <person name="Woyke T."/>
            <person name="Wu D."/>
            <person name="Tindall B."/>
            <person name="Pomrenke H.G."/>
            <person name="Brambilla E."/>
            <person name="Klenk H.-P."/>
            <person name="Eisen J.A."/>
        </authorList>
    </citation>
    <scope>NUCLEOTIDE SEQUENCE [LARGE SCALE GENOMIC DNA]</scope>
    <source>
        <strain evidence="7">DSM 17093 / CIP 108686 / LMG 22925 / RQ-24</strain>
    </source>
</reference>
<dbReference type="SUPFAM" id="SSF53822">
    <property type="entry name" value="Periplasmic binding protein-like I"/>
    <property type="match status" value="1"/>
</dbReference>
<evidence type="ECO:0000256" key="2">
    <source>
        <dbReference type="ARBA" id="ARBA00023125"/>
    </source>
</evidence>
<keyword evidence="2" id="KW-0238">DNA-binding</keyword>
<dbReference type="PANTHER" id="PTHR30146">
    <property type="entry name" value="LACI-RELATED TRANSCRIPTIONAL REPRESSOR"/>
    <property type="match status" value="1"/>
</dbReference>
<keyword evidence="1" id="KW-0805">Transcription regulation</keyword>
<dbReference type="Pfam" id="PF13377">
    <property type="entry name" value="Peripla_BP_3"/>
    <property type="match status" value="1"/>
</dbReference>
<gene>
    <name evidence="6" type="ordered locus">Trad_2890</name>
</gene>
<sequence>MANINDVARLAGVSPTTAKRALRTPELLAPQTLHKVQQAIEKLNYEPDRVAAALRRGRSSTIGLIVGNIVEPFFAQLIRTIGKAARASGYTLLVADNEYDTANELEQLKAFYGYRVAGLILRSGYGDPNLEYLERMRNRGTAIVEIDYFFPGSPFSHVMLDNEGCIRTGVQYLASLGHKRIAALGTFHPTVLPDERTRAFPKVMQELGLTLPASYQRVIKPTFHDAYILTKELMSLERPPTALFSTTGHLAIGAFQALKELRLSIPDDVSLLSFDNYPWTRVVSPPLDVIEQPVEAMGEAAVHRVLTQLKAPDTPPTRQRFSGRLIRRGSCAPPRSE</sequence>
<dbReference type="InterPro" id="IPR000843">
    <property type="entry name" value="HTH_LacI"/>
</dbReference>
<dbReference type="OrthoDB" id="6619319at2"/>
<feature type="region of interest" description="Disordered" evidence="4">
    <location>
        <begin position="312"/>
        <end position="337"/>
    </location>
</feature>
<dbReference type="HOGENOM" id="CLU_037628_6_1_0"/>
<organism evidence="6 7">
    <name type="scientific">Truepera radiovictrix (strain DSM 17093 / CIP 108686 / LMG 22925 / RQ-24)</name>
    <dbReference type="NCBI Taxonomy" id="649638"/>
    <lineage>
        <taxon>Bacteria</taxon>
        <taxon>Thermotogati</taxon>
        <taxon>Deinococcota</taxon>
        <taxon>Deinococci</taxon>
        <taxon>Trueperales</taxon>
        <taxon>Trueperaceae</taxon>
        <taxon>Truepera</taxon>
    </lineage>
</organism>
<dbReference type="CDD" id="cd06267">
    <property type="entry name" value="PBP1_LacI_sugar_binding-like"/>
    <property type="match status" value="1"/>
</dbReference>
<feature type="domain" description="HTH lacI-type" evidence="5">
    <location>
        <begin position="2"/>
        <end position="56"/>
    </location>
</feature>
<protein>
    <submittedName>
        <fullName evidence="6">Transcriptional regulator, LacI family</fullName>
    </submittedName>
</protein>
<dbReference type="SUPFAM" id="SSF47413">
    <property type="entry name" value="lambda repressor-like DNA-binding domains"/>
    <property type="match status" value="1"/>
</dbReference>
<dbReference type="Pfam" id="PF00356">
    <property type="entry name" value="LacI"/>
    <property type="match status" value="1"/>
</dbReference>
<keyword evidence="7" id="KW-1185">Reference proteome</keyword>
<dbReference type="SMART" id="SM00354">
    <property type="entry name" value="HTH_LACI"/>
    <property type="match status" value="1"/>
</dbReference>
<evidence type="ECO:0000259" key="5">
    <source>
        <dbReference type="PROSITE" id="PS50932"/>
    </source>
</evidence>
<dbReference type="PANTHER" id="PTHR30146:SF109">
    <property type="entry name" value="HTH-TYPE TRANSCRIPTIONAL REGULATOR GALS"/>
    <property type="match status" value="1"/>
</dbReference>
<dbReference type="EMBL" id="CP002049">
    <property type="protein sequence ID" value="ADI15988.1"/>
    <property type="molecule type" value="Genomic_DNA"/>
</dbReference>
<dbReference type="STRING" id="649638.Trad_2890"/>
<dbReference type="Proteomes" id="UP000000379">
    <property type="component" value="Chromosome"/>
</dbReference>
<dbReference type="RefSeq" id="WP_013179347.1">
    <property type="nucleotide sequence ID" value="NC_014221.1"/>
</dbReference>
<dbReference type="KEGG" id="tra:Trad_2890"/>
<dbReference type="PROSITE" id="PS50932">
    <property type="entry name" value="HTH_LACI_2"/>
    <property type="match status" value="1"/>
</dbReference>
<keyword evidence="3" id="KW-0804">Transcription</keyword>